<dbReference type="Gene3D" id="3.40.50.11090">
    <property type="match status" value="1"/>
</dbReference>
<accession>A0A844CZT4</accession>
<dbReference type="OrthoDB" id="9802649at2"/>
<evidence type="ECO:0000259" key="2">
    <source>
        <dbReference type="Pfam" id="PF22772"/>
    </source>
</evidence>
<dbReference type="GO" id="GO:0030247">
    <property type="term" value="F:polysaccharide binding"/>
    <property type="evidence" value="ECO:0007669"/>
    <property type="project" value="InterPro"/>
</dbReference>
<organism evidence="3 4">
    <name type="scientific">Roseovarius bejariae</name>
    <dbReference type="NCBI Taxonomy" id="2576383"/>
    <lineage>
        <taxon>Bacteria</taxon>
        <taxon>Pseudomonadati</taxon>
        <taxon>Pseudomonadota</taxon>
        <taxon>Alphaproteobacteria</taxon>
        <taxon>Rhodobacterales</taxon>
        <taxon>Roseobacteraceae</taxon>
        <taxon>Roseovarius</taxon>
    </lineage>
</organism>
<feature type="domain" description="WsaF N-terminal" evidence="1">
    <location>
        <begin position="403"/>
        <end position="544"/>
    </location>
</feature>
<dbReference type="Gene3D" id="3.90.550.10">
    <property type="entry name" value="Spore Coat Polysaccharide Biosynthesis Protein SpsA, Chain A"/>
    <property type="match status" value="1"/>
</dbReference>
<dbReference type="Pfam" id="PF21374">
    <property type="entry name" value="WsaF_N"/>
    <property type="match status" value="1"/>
</dbReference>
<evidence type="ECO:0000313" key="3">
    <source>
        <dbReference type="EMBL" id="MRU15514.1"/>
    </source>
</evidence>
<evidence type="ECO:0000313" key="4">
    <source>
        <dbReference type="Proteomes" id="UP000564704"/>
    </source>
</evidence>
<name>A0A844CZT4_9RHOB</name>
<proteinExistence type="predicted"/>
<dbReference type="Proteomes" id="UP000564704">
    <property type="component" value="Unassembled WGS sequence"/>
</dbReference>
<keyword evidence="4" id="KW-1185">Reference proteome</keyword>
<keyword evidence="3" id="KW-0808">Transferase</keyword>
<dbReference type="GO" id="GO:0016740">
    <property type="term" value="F:transferase activity"/>
    <property type="evidence" value="ECO:0007669"/>
    <property type="project" value="UniProtKB-KW"/>
</dbReference>
<dbReference type="AlphaFoldDB" id="A0A844CZT4"/>
<dbReference type="Gene3D" id="3.40.50.2000">
    <property type="entry name" value="Glycogen Phosphorylase B"/>
    <property type="match status" value="1"/>
</dbReference>
<reference evidence="3 4" key="1">
    <citation type="submission" date="2019-05" db="EMBL/GenBank/DDBJ databases">
        <title>Roseovarius bejariae sp. nov., a moderately halophylic bacterium isolated from a saline soil in Rambla Salada (Murcia).</title>
        <authorList>
            <person name="Castro D.J."/>
            <person name="Gomez-Altuve A."/>
            <person name="Reina J.C."/>
            <person name="Rodriguez M."/>
            <person name="Sampedro I."/>
            <person name="Llamas I."/>
            <person name="Martinez-Checa F."/>
        </authorList>
    </citation>
    <scope>NUCLEOTIDE SEQUENCE [LARGE SCALE GENOMIC DNA]</scope>
    <source>
        <strain evidence="3 4">A21</strain>
    </source>
</reference>
<dbReference type="InterPro" id="IPR048510">
    <property type="entry name" value="WsaF_N"/>
</dbReference>
<dbReference type="SUPFAM" id="SSF53448">
    <property type="entry name" value="Nucleotide-diphospho-sugar transferases"/>
    <property type="match status" value="1"/>
</dbReference>
<feature type="domain" description="WsaF C-terminal" evidence="2">
    <location>
        <begin position="596"/>
        <end position="727"/>
    </location>
</feature>
<gene>
    <name evidence="3" type="ORF">FDP25_08745</name>
</gene>
<evidence type="ECO:0000259" key="1">
    <source>
        <dbReference type="Pfam" id="PF21374"/>
    </source>
</evidence>
<dbReference type="InterPro" id="IPR029044">
    <property type="entry name" value="Nucleotide-diphossugar_trans"/>
</dbReference>
<dbReference type="EMBL" id="SZWE01000001">
    <property type="protein sequence ID" value="MRU15514.1"/>
    <property type="molecule type" value="Genomic_DNA"/>
</dbReference>
<comment type="caution">
    <text evidence="3">The sequence shown here is derived from an EMBL/GenBank/DDBJ whole genome shotgun (WGS) entry which is preliminary data.</text>
</comment>
<protein>
    <submittedName>
        <fullName evidence="3">Glycosyl transferase family 1</fullName>
    </submittedName>
</protein>
<dbReference type="Pfam" id="PF22772">
    <property type="entry name" value="WsaF_C"/>
    <property type="match status" value="1"/>
</dbReference>
<sequence>MAVFRPDPAHLATQIKSIAEQTDIGPLTLIAVIADGTSETLLRDTAAGAGVDVHVLNPGGQLDAVRAFEAGLTEALTISEKQAADGPEPLIAMSDQDDLWHPQRLSRGCAEIRRTGALLVHSDARLIDDSGTELHPSMFRYERRHRAPGLRGLLYRNNITGMTTLMQVGLLRTALPFPQQNGVHFYHDLWLGLIAEALPGPGVHLIQEALVDYRQHEKNAIGAVDRSARRWLRRRSREERLSWMRREAGPYALARYLGISVHNRMAETMANGGIPVDSARTGSLRPYLRHRLGAGPHLLDAARLLFTGHARLSRIAAGFALVNAGRLVWTLRDTFYSRLPKALDDFDNRLYGLSPGVPPKKSDITGAIGGGTKQPQDYKSLIDTRKMPSWEPVVTPETDAAIIILVPTLNPTEIFAGIATALDIGLGLAARGRRVRFIATDMPLVNPAASRLFVTRRLAPEAIESGAANRIELQCGVLGRGLTLNPDDRILATAWWSAHIARHLIDEYDLNETRFWYLIQDFEPNFYPWGPEFADAMASYELGFEPIFNTTLLRDHFATQGFGFATAGALAFHPSIDIARYADAPRNPVPSESGARRLALYGRPEVPRNMFATAIEALGLFIQDCGLGPDDIAPVSIGLRHDPVKLPGGVVLESMGKLAWDDYPPYLLGTDLGLTLMYSPHPSHPPIEMAASGVRVVTNRFGGKDLATLSPAILSSAPTGPALAEALLRAWNMPPVCDADRRIDLTLLGDPLDKMLDRLHEQLGATPGVASYGKKMS</sequence>
<dbReference type="InterPro" id="IPR055050">
    <property type="entry name" value="WsaF_C"/>
</dbReference>